<dbReference type="FunFam" id="3.30.1370.30:FF:000006">
    <property type="entry name" value="40S ribosomal protein S8"/>
    <property type="match status" value="1"/>
</dbReference>
<dbReference type="EMBL" id="NJES01001548">
    <property type="protein sequence ID" value="PHH62230.1"/>
    <property type="molecule type" value="Genomic_DNA"/>
</dbReference>
<dbReference type="OrthoDB" id="409928at2759"/>
<evidence type="ECO:0000256" key="1">
    <source>
        <dbReference type="ARBA" id="ARBA00006471"/>
    </source>
</evidence>
<dbReference type="STRING" id="2004952.A0A2C5Y481"/>
<proteinExistence type="inferred from homology"/>
<name>A0A2C5Y481_9HYPO</name>
<dbReference type="InterPro" id="IPR000630">
    <property type="entry name" value="Ribosomal_uS8"/>
</dbReference>
<dbReference type="Proteomes" id="UP000226431">
    <property type="component" value="Unassembled WGS sequence"/>
</dbReference>
<comment type="similarity">
    <text evidence="1">Belongs to the universal ribosomal protein uS8 family.</text>
</comment>
<evidence type="ECO:0000313" key="4">
    <source>
        <dbReference type="EMBL" id="PHH62230.1"/>
    </source>
</evidence>
<keyword evidence="5" id="KW-1185">Reference proteome</keyword>
<evidence type="ECO:0000256" key="3">
    <source>
        <dbReference type="ARBA" id="ARBA00023274"/>
    </source>
</evidence>
<dbReference type="GO" id="GO:0005840">
    <property type="term" value="C:ribosome"/>
    <property type="evidence" value="ECO:0007669"/>
    <property type="project" value="UniProtKB-KW"/>
</dbReference>
<dbReference type="AlphaFoldDB" id="A0A2C5Y481"/>
<dbReference type="Gene3D" id="3.30.1490.10">
    <property type="match status" value="1"/>
</dbReference>
<comment type="caution">
    <text evidence="4">The sequence shown here is derived from an EMBL/GenBank/DDBJ whole genome shotgun (WGS) entry which is preliminary data.</text>
</comment>
<protein>
    <recommendedName>
        <fullName evidence="6">Ribosomal protein S8</fullName>
    </recommendedName>
</protein>
<reference evidence="4 5" key="1">
    <citation type="submission" date="2017-06" db="EMBL/GenBank/DDBJ databases">
        <title>Ant-infecting Ophiocordyceps genomes reveal a high diversity of potential behavioral manipulation genes and a possible major role for enterotoxins.</title>
        <authorList>
            <person name="De Bekker C."/>
            <person name="Evans H.C."/>
            <person name="Brachmann A."/>
            <person name="Hughes D.P."/>
        </authorList>
    </citation>
    <scope>NUCLEOTIDE SEQUENCE [LARGE SCALE GENOMIC DNA]</scope>
    <source>
        <strain evidence="4 5">Map16</strain>
    </source>
</reference>
<dbReference type="SUPFAM" id="SSF56047">
    <property type="entry name" value="Ribosomal protein S8"/>
    <property type="match status" value="1"/>
</dbReference>
<evidence type="ECO:0008006" key="6">
    <source>
        <dbReference type="Google" id="ProtNLM"/>
    </source>
</evidence>
<dbReference type="GO" id="GO:0003735">
    <property type="term" value="F:structural constituent of ribosome"/>
    <property type="evidence" value="ECO:0007669"/>
    <property type="project" value="InterPro"/>
</dbReference>
<evidence type="ECO:0000256" key="2">
    <source>
        <dbReference type="ARBA" id="ARBA00022980"/>
    </source>
</evidence>
<gene>
    <name evidence="4" type="ORF">CDD80_1372</name>
</gene>
<organism evidence="4 5">
    <name type="scientific">Ophiocordyceps camponoti-rufipedis</name>
    <dbReference type="NCBI Taxonomy" id="2004952"/>
    <lineage>
        <taxon>Eukaryota</taxon>
        <taxon>Fungi</taxon>
        <taxon>Dikarya</taxon>
        <taxon>Ascomycota</taxon>
        <taxon>Pezizomycotina</taxon>
        <taxon>Sordariomycetes</taxon>
        <taxon>Hypocreomycetidae</taxon>
        <taxon>Hypocreales</taxon>
        <taxon>Ophiocordycipitaceae</taxon>
        <taxon>Ophiocordyceps</taxon>
    </lineage>
</organism>
<dbReference type="GO" id="GO:0006412">
    <property type="term" value="P:translation"/>
    <property type="evidence" value="ECO:0007669"/>
    <property type="project" value="InterPro"/>
</dbReference>
<accession>A0A2C5Y481</accession>
<dbReference type="GO" id="GO:1990904">
    <property type="term" value="C:ribonucleoprotein complex"/>
    <property type="evidence" value="ECO:0007669"/>
    <property type="project" value="UniProtKB-KW"/>
</dbReference>
<dbReference type="Pfam" id="PF00410">
    <property type="entry name" value="Ribosomal_S8"/>
    <property type="match status" value="1"/>
</dbReference>
<sequence length="168" mass="18186">MPSIINIANMCSHLQNATKARLGITSVKNTKYNLQLALAMHRSGLISAIYRGKAKPPTLEEMVAKPPEIVTEANVAAMRLWLGLKYLEGRPIFSKAEVVTTPKRPISATIPQLGQISQGFDTATKKGRGVVRGLNLGELLFLTTCCGVLESREALSRKVGGLLLCRVS</sequence>
<dbReference type="Gene3D" id="3.30.1370.30">
    <property type="match status" value="1"/>
</dbReference>
<keyword evidence="2" id="KW-0689">Ribosomal protein</keyword>
<keyword evidence="3" id="KW-0687">Ribonucleoprotein</keyword>
<dbReference type="InterPro" id="IPR035987">
    <property type="entry name" value="Ribosomal_uS8_sf"/>
</dbReference>
<evidence type="ECO:0000313" key="5">
    <source>
        <dbReference type="Proteomes" id="UP000226431"/>
    </source>
</evidence>